<sequence length="55" mass="5998">MAPSMSVALIESKLLGTELSTAAALTLALFLHYTAYFIVVLVIRLVYKKIVAKTN</sequence>
<dbReference type="Proteomes" id="UP000809273">
    <property type="component" value="Unassembled WGS sequence"/>
</dbReference>
<dbReference type="EMBL" id="JAFGIX010000042">
    <property type="protein sequence ID" value="MBN1573208.1"/>
    <property type="molecule type" value="Genomic_DNA"/>
</dbReference>
<comment type="caution">
    <text evidence="2">The sequence shown here is derived from an EMBL/GenBank/DDBJ whole genome shotgun (WGS) entry which is preliminary data.</text>
</comment>
<accession>A0A9D8KFH4</accession>
<proteinExistence type="predicted"/>
<evidence type="ECO:0000256" key="1">
    <source>
        <dbReference type="SAM" id="Phobius"/>
    </source>
</evidence>
<keyword evidence="1" id="KW-0812">Transmembrane</keyword>
<evidence type="ECO:0000313" key="3">
    <source>
        <dbReference type="Proteomes" id="UP000809273"/>
    </source>
</evidence>
<feature type="transmembrane region" description="Helical" evidence="1">
    <location>
        <begin position="20"/>
        <end position="47"/>
    </location>
</feature>
<dbReference type="AlphaFoldDB" id="A0A9D8KFH4"/>
<keyword evidence="1" id="KW-1133">Transmembrane helix</keyword>
<reference evidence="2" key="1">
    <citation type="journal article" date="2021" name="Environ. Microbiol.">
        <title>Genomic characterization of three novel Desulfobacterota classes expand the metabolic and phylogenetic diversity of the phylum.</title>
        <authorList>
            <person name="Murphy C.L."/>
            <person name="Biggerstaff J."/>
            <person name="Eichhorn A."/>
            <person name="Ewing E."/>
            <person name="Shahan R."/>
            <person name="Soriano D."/>
            <person name="Stewart S."/>
            <person name="VanMol K."/>
            <person name="Walker R."/>
            <person name="Walters P."/>
            <person name="Elshahed M.S."/>
            <person name="Youssef N.H."/>
        </authorList>
    </citation>
    <scope>NUCLEOTIDE SEQUENCE</scope>
    <source>
        <strain evidence="2">Zod_Metabat.24</strain>
    </source>
</reference>
<reference evidence="2" key="2">
    <citation type="submission" date="2021-01" db="EMBL/GenBank/DDBJ databases">
        <authorList>
            <person name="Hahn C.R."/>
            <person name="Youssef N.H."/>
            <person name="Elshahed M."/>
        </authorList>
    </citation>
    <scope>NUCLEOTIDE SEQUENCE</scope>
    <source>
        <strain evidence="2">Zod_Metabat.24</strain>
    </source>
</reference>
<organism evidence="2 3">
    <name type="scientific">Candidatus Zymogenus saltonus</name>
    <dbReference type="NCBI Taxonomy" id="2844893"/>
    <lineage>
        <taxon>Bacteria</taxon>
        <taxon>Deltaproteobacteria</taxon>
        <taxon>Candidatus Zymogenia</taxon>
        <taxon>Candidatus Zymogeniales</taxon>
        <taxon>Candidatus Zymogenaceae</taxon>
        <taxon>Candidatus Zymogenus</taxon>
    </lineage>
</organism>
<gene>
    <name evidence="2" type="ORF">JW984_08445</name>
</gene>
<keyword evidence="1" id="KW-0472">Membrane</keyword>
<name>A0A9D8KFH4_9DELT</name>
<protein>
    <submittedName>
        <fullName evidence="2">Uncharacterized protein</fullName>
    </submittedName>
</protein>
<evidence type="ECO:0000313" key="2">
    <source>
        <dbReference type="EMBL" id="MBN1573208.1"/>
    </source>
</evidence>